<dbReference type="EMBL" id="CP163444">
    <property type="protein sequence ID" value="XDQ75613.1"/>
    <property type="molecule type" value="Genomic_DNA"/>
</dbReference>
<protein>
    <submittedName>
        <fullName evidence="3">Aminotransferase class V-fold PLP-dependent enzyme</fullName>
    </submittedName>
</protein>
<dbReference type="PANTHER" id="PTHR43586">
    <property type="entry name" value="CYSTEINE DESULFURASE"/>
    <property type="match status" value="1"/>
</dbReference>
<reference evidence="3" key="1">
    <citation type="submission" date="2024-07" db="EMBL/GenBank/DDBJ databases">
        <authorList>
            <person name="Yu S.T."/>
        </authorList>
    </citation>
    <scope>NUCLEOTIDE SEQUENCE</scope>
    <source>
        <strain evidence="3">R44</strain>
    </source>
</reference>
<dbReference type="PANTHER" id="PTHR43586:SF15">
    <property type="entry name" value="BLR3095 PROTEIN"/>
    <property type="match status" value="1"/>
</dbReference>
<proteinExistence type="predicted"/>
<organism evidence="3">
    <name type="scientific">Streptomyces sp. R44</name>
    <dbReference type="NCBI Taxonomy" id="3238633"/>
    <lineage>
        <taxon>Bacteria</taxon>
        <taxon>Bacillati</taxon>
        <taxon>Actinomycetota</taxon>
        <taxon>Actinomycetes</taxon>
        <taxon>Kitasatosporales</taxon>
        <taxon>Streptomycetaceae</taxon>
        <taxon>Streptomyces</taxon>
    </lineage>
</organism>
<accession>A0AB39T7R4</accession>
<dbReference type="Gene3D" id="3.40.640.10">
    <property type="entry name" value="Type I PLP-dependent aspartate aminotransferase-like (Major domain)"/>
    <property type="match status" value="1"/>
</dbReference>
<feature type="region of interest" description="Disordered" evidence="1">
    <location>
        <begin position="401"/>
        <end position="440"/>
    </location>
</feature>
<feature type="region of interest" description="Disordered" evidence="1">
    <location>
        <begin position="1"/>
        <end position="33"/>
    </location>
</feature>
<feature type="compositionally biased region" description="Polar residues" evidence="1">
    <location>
        <begin position="430"/>
        <end position="440"/>
    </location>
</feature>
<dbReference type="InterPro" id="IPR015422">
    <property type="entry name" value="PyrdxlP-dep_Trfase_small"/>
</dbReference>
<dbReference type="AlphaFoldDB" id="A0AB39T7R4"/>
<keyword evidence="3" id="KW-0032">Aminotransferase</keyword>
<gene>
    <name evidence="3" type="ORF">AB5J54_36085</name>
</gene>
<dbReference type="InterPro" id="IPR000192">
    <property type="entry name" value="Aminotrans_V_dom"/>
</dbReference>
<sequence length="440" mass="45323">MNDQILARAPETSRRAAPGPAPGPASETAPGAALGGGPTVGYLDYARVGPLAPEATTALADATALAGRSGPADLDRLFARSDAARVSAARLLDARPHEIALAPSTSNGLITVAAALRGPGTVLVPRDEFPANVYPWIRFAGRGGPDVRLVEPDGSRHISPDLLRRHLTPDVTALTVSAVDSLTGHVAPLAALKEILGPERLLVVDAIQGLGAVPLDVDAADILVSGGQKWLRAGWGAAFLLIRDRCAERLGPGLGGWAGVTDPFAARHPAPPLSGAAAHLATNPDFPAAAAIGAAVDGLLERGGPAAAGTRIRATLAELLDRARRAGAEVLLDGLGERDRAGIGTFRLPGHDPLAVHQVLEAAGVITTRRGEWIRLSPHVSTPPSAVDLFAEALHALTRRTSHLRTSTTSTSSTSSASRAVNPDTHAHTPRSQEPTCPTT</sequence>
<dbReference type="InterPro" id="IPR015421">
    <property type="entry name" value="PyrdxlP-dep_Trfase_major"/>
</dbReference>
<evidence type="ECO:0000313" key="3">
    <source>
        <dbReference type="EMBL" id="XDQ75613.1"/>
    </source>
</evidence>
<evidence type="ECO:0000256" key="1">
    <source>
        <dbReference type="SAM" id="MobiDB-lite"/>
    </source>
</evidence>
<dbReference type="GO" id="GO:0008483">
    <property type="term" value="F:transaminase activity"/>
    <property type="evidence" value="ECO:0007669"/>
    <property type="project" value="UniProtKB-KW"/>
</dbReference>
<name>A0AB39T7R4_9ACTN</name>
<dbReference type="SUPFAM" id="SSF53383">
    <property type="entry name" value="PLP-dependent transferases"/>
    <property type="match status" value="1"/>
</dbReference>
<feature type="compositionally biased region" description="Low complexity" evidence="1">
    <location>
        <begin position="404"/>
        <end position="420"/>
    </location>
</feature>
<dbReference type="RefSeq" id="WP_369148143.1">
    <property type="nucleotide sequence ID" value="NZ_CP163444.1"/>
</dbReference>
<dbReference type="Gene3D" id="3.90.1150.10">
    <property type="entry name" value="Aspartate Aminotransferase, domain 1"/>
    <property type="match status" value="1"/>
</dbReference>
<keyword evidence="3" id="KW-0808">Transferase</keyword>
<feature type="domain" description="Aminotransferase class V" evidence="2">
    <location>
        <begin position="78"/>
        <end position="371"/>
    </location>
</feature>
<dbReference type="InterPro" id="IPR015424">
    <property type="entry name" value="PyrdxlP-dep_Trfase"/>
</dbReference>
<evidence type="ECO:0000259" key="2">
    <source>
        <dbReference type="Pfam" id="PF00266"/>
    </source>
</evidence>
<dbReference type="Pfam" id="PF00266">
    <property type="entry name" value="Aminotran_5"/>
    <property type="match status" value="1"/>
</dbReference>